<evidence type="ECO:0000256" key="1">
    <source>
        <dbReference type="ARBA" id="ARBA00008348"/>
    </source>
</evidence>
<dbReference type="CDD" id="cd02870">
    <property type="entry name" value="PseudoU_synth_RsuA_like"/>
    <property type="match status" value="1"/>
</dbReference>
<reference evidence="6 7" key="1">
    <citation type="submission" date="2024-11" db="EMBL/GenBank/DDBJ databases">
        <authorList>
            <person name="Heng Y.C."/>
            <person name="Lim A.C.H."/>
            <person name="Lee J.K.Y."/>
            <person name="Kittelmann S."/>
        </authorList>
    </citation>
    <scope>NUCLEOTIDE SEQUENCE [LARGE SCALE GENOMIC DNA]</scope>
    <source>
        <strain evidence="6 7">WILCCON 0114</strain>
    </source>
</reference>
<evidence type="ECO:0000256" key="3">
    <source>
        <dbReference type="PROSITE-ProRule" id="PRU00182"/>
    </source>
</evidence>
<dbReference type="InterPro" id="IPR006145">
    <property type="entry name" value="PsdUridine_synth_RsuA/RluA"/>
</dbReference>
<dbReference type="InterPro" id="IPR020094">
    <property type="entry name" value="TruA/RsuA/RluB/E/F_N"/>
</dbReference>
<dbReference type="InterPro" id="IPR036986">
    <property type="entry name" value="S4_RNA-bd_sf"/>
</dbReference>
<organism evidence="6 7">
    <name type="scientific">Clostridium neuense</name>
    <dbReference type="NCBI Taxonomy" id="1728934"/>
    <lineage>
        <taxon>Bacteria</taxon>
        <taxon>Bacillati</taxon>
        <taxon>Bacillota</taxon>
        <taxon>Clostridia</taxon>
        <taxon>Eubacteriales</taxon>
        <taxon>Clostridiaceae</taxon>
        <taxon>Clostridium</taxon>
    </lineage>
</organism>
<sequence>MEERLQKYMASCGVASRRKCEKLIEEGRVSVNGVTITELGFKVNCNTDSVLLDGNPIKLEERKIYIALNKPKGCITAASDNRGRKTVIDIFSDFKERLFPVGRLDYETSGLLIITNDGEVFNKIMHPKQNINKTYIALVEGVPNENEILALKKGVDIGGYVTSPSEASIIKVEGKNSILKIIIHEGKKRQVRRMCRAIHHHVIELKRVSIGNITIGDLEEGEWRYLSKEEINYLINI</sequence>
<dbReference type="Gene3D" id="3.10.290.10">
    <property type="entry name" value="RNA-binding S4 domain"/>
    <property type="match status" value="1"/>
</dbReference>
<comment type="similarity">
    <text evidence="1 4">Belongs to the pseudouridine synthase RsuA family.</text>
</comment>
<comment type="caution">
    <text evidence="6">The sequence shown here is derived from an EMBL/GenBank/DDBJ whole genome shotgun (WGS) entry which is preliminary data.</text>
</comment>
<evidence type="ECO:0000256" key="2">
    <source>
        <dbReference type="ARBA" id="ARBA00023235"/>
    </source>
</evidence>
<dbReference type="PANTHER" id="PTHR47683:SF2">
    <property type="entry name" value="RNA-BINDING S4 DOMAIN-CONTAINING PROTEIN"/>
    <property type="match status" value="1"/>
</dbReference>
<dbReference type="SUPFAM" id="SSF55174">
    <property type="entry name" value="Alpha-L RNA-binding motif"/>
    <property type="match status" value="1"/>
</dbReference>
<accession>A0ABW8TG30</accession>
<dbReference type="SUPFAM" id="SSF55120">
    <property type="entry name" value="Pseudouridine synthase"/>
    <property type="match status" value="1"/>
</dbReference>
<dbReference type="SMART" id="SM00363">
    <property type="entry name" value="S4"/>
    <property type="match status" value="1"/>
</dbReference>
<evidence type="ECO:0000313" key="7">
    <source>
        <dbReference type="Proteomes" id="UP001623592"/>
    </source>
</evidence>
<dbReference type="Gene3D" id="3.30.70.580">
    <property type="entry name" value="Pseudouridine synthase I, catalytic domain, N-terminal subdomain"/>
    <property type="match status" value="1"/>
</dbReference>
<dbReference type="InterPro" id="IPR000748">
    <property type="entry name" value="PsdUridine_synth_RsuA/RluB/E/F"/>
</dbReference>
<dbReference type="PROSITE" id="PS50889">
    <property type="entry name" value="S4"/>
    <property type="match status" value="1"/>
</dbReference>
<keyword evidence="7" id="KW-1185">Reference proteome</keyword>
<evidence type="ECO:0000256" key="4">
    <source>
        <dbReference type="RuleBase" id="RU003887"/>
    </source>
</evidence>
<keyword evidence="2 4" id="KW-0413">Isomerase</keyword>
<dbReference type="InterPro" id="IPR020103">
    <property type="entry name" value="PsdUridine_synth_cat_dom_sf"/>
</dbReference>
<dbReference type="Proteomes" id="UP001623592">
    <property type="component" value="Unassembled WGS sequence"/>
</dbReference>
<dbReference type="EMBL" id="JBJIAA010000011">
    <property type="protein sequence ID" value="MFL0251479.1"/>
    <property type="molecule type" value="Genomic_DNA"/>
</dbReference>
<dbReference type="Gene3D" id="3.30.70.1560">
    <property type="entry name" value="Alpha-L RNA-binding motif"/>
    <property type="match status" value="1"/>
</dbReference>
<evidence type="ECO:0000313" key="6">
    <source>
        <dbReference type="EMBL" id="MFL0251479.1"/>
    </source>
</evidence>
<dbReference type="InterPro" id="IPR018496">
    <property type="entry name" value="PsdUridine_synth_RsuA/RluB_CS"/>
</dbReference>
<feature type="domain" description="RNA-binding S4" evidence="5">
    <location>
        <begin position="3"/>
        <end position="63"/>
    </location>
</feature>
<dbReference type="InterPro" id="IPR050343">
    <property type="entry name" value="RsuA_PseudoU_synthase"/>
</dbReference>
<dbReference type="PANTHER" id="PTHR47683">
    <property type="entry name" value="PSEUDOURIDINE SYNTHASE FAMILY PROTEIN-RELATED"/>
    <property type="match status" value="1"/>
</dbReference>
<dbReference type="InterPro" id="IPR002942">
    <property type="entry name" value="S4_RNA-bd"/>
</dbReference>
<dbReference type="Pfam" id="PF01479">
    <property type="entry name" value="S4"/>
    <property type="match status" value="1"/>
</dbReference>
<evidence type="ECO:0000259" key="5">
    <source>
        <dbReference type="SMART" id="SM00363"/>
    </source>
</evidence>
<protein>
    <recommendedName>
        <fullName evidence="4">Pseudouridine synthase</fullName>
        <ecNumber evidence="4">5.4.99.-</ecNumber>
    </recommendedName>
</protein>
<gene>
    <name evidence="6" type="ORF">ACJDT4_13745</name>
</gene>
<dbReference type="EC" id="5.4.99.-" evidence="4"/>
<dbReference type="GO" id="GO:0016853">
    <property type="term" value="F:isomerase activity"/>
    <property type="evidence" value="ECO:0007669"/>
    <property type="project" value="UniProtKB-KW"/>
</dbReference>
<proteinExistence type="inferred from homology"/>
<dbReference type="PROSITE" id="PS01149">
    <property type="entry name" value="PSI_RSU"/>
    <property type="match status" value="1"/>
</dbReference>
<dbReference type="RefSeq" id="WP_406788135.1">
    <property type="nucleotide sequence ID" value="NZ_JBJIAA010000011.1"/>
</dbReference>
<dbReference type="CDD" id="cd00165">
    <property type="entry name" value="S4"/>
    <property type="match status" value="1"/>
</dbReference>
<keyword evidence="3" id="KW-0694">RNA-binding</keyword>
<name>A0ABW8TG30_9CLOT</name>
<dbReference type="InterPro" id="IPR042092">
    <property type="entry name" value="PsdUridine_s_RsuA/RluB/E/F_cat"/>
</dbReference>
<dbReference type="Pfam" id="PF00849">
    <property type="entry name" value="PseudoU_synth_2"/>
    <property type="match status" value="1"/>
</dbReference>
<dbReference type="NCBIfam" id="TIGR00093">
    <property type="entry name" value="pseudouridine synthase"/>
    <property type="match status" value="1"/>
</dbReference>